<dbReference type="EMBL" id="RJUF01000005">
    <property type="protein sequence ID" value="MCP9762022.1"/>
    <property type="molecule type" value="Genomic_DNA"/>
</dbReference>
<reference evidence="9 10" key="1">
    <citation type="submission" date="2018-11" db="EMBL/GenBank/DDBJ databases">
        <title>Novel bacteria species description.</title>
        <authorList>
            <person name="Han J.-H."/>
        </authorList>
    </citation>
    <scope>NUCLEOTIDE SEQUENCE [LARGE SCALE GENOMIC DNA]</scope>
    <source>
        <strain evidence="9 10">KCTC23259</strain>
    </source>
</reference>
<dbReference type="InterPro" id="IPR019813">
    <property type="entry name" value="Translation_initiation_fac3_CS"/>
</dbReference>
<organism evidence="9 10">
    <name type="scientific">Lacihabitans soyangensis</name>
    <dbReference type="NCBI Taxonomy" id="869394"/>
    <lineage>
        <taxon>Bacteria</taxon>
        <taxon>Pseudomonadati</taxon>
        <taxon>Bacteroidota</taxon>
        <taxon>Cytophagia</taxon>
        <taxon>Cytophagales</taxon>
        <taxon>Leadbetterellaceae</taxon>
        <taxon>Lacihabitans</taxon>
    </lineage>
</organism>
<dbReference type="PANTHER" id="PTHR10938">
    <property type="entry name" value="TRANSLATION INITIATION FACTOR IF-3"/>
    <property type="match status" value="1"/>
</dbReference>
<accession>A0AAE3KR99</accession>
<evidence type="ECO:0000259" key="8">
    <source>
        <dbReference type="Pfam" id="PF05198"/>
    </source>
</evidence>
<dbReference type="FunFam" id="3.10.20.80:FF:000001">
    <property type="entry name" value="Translation initiation factor IF-3"/>
    <property type="match status" value="1"/>
</dbReference>
<dbReference type="InterPro" id="IPR019814">
    <property type="entry name" value="Translation_initiation_fac_3_N"/>
</dbReference>
<evidence type="ECO:0000256" key="5">
    <source>
        <dbReference type="NCBIfam" id="TIGR00168"/>
    </source>
</evidence>
<dbReference type="AlphaFoldDB" id="A0AAE3KR99"/>
<dbReference type="Pfam" id="PF05198">
    <property type="entry name" value="IF3_N"/>
    <property type="match status" value="1"/>
</dbReference>
<evidence type="ECO:0000256" key="3">
    <source>
        <dbReference type="ARBA" id="ARBA00022917"/>
    </source>
</evidence>
<dbReference type="InterPro" id="IPR019815">
    <property type="entry name" value="Translation_initiation_fac_3_C"/>
</dbReference>
<dbReference type="GO" id="GO:0016020">
    <property type="term" value="C:membrane"/>
    <property type="evidence" value="ECO:0007669"/>
    <property type="project" value="TreeGrafter"/>
</dbReference>
<dbReference type="Gene3D" id="3.10.20.80">
    <property type="entry name" value="Translation initiation factor 3 (IF-3), N-terminal domain"/>
    <property type="match status" value="1"/>
</dbReference>
<dbReference type="SUPFAM" id="SSF54364">
    <property type="entry name" value="Translation initiation factor IF3, N-terminal domain"/>
    <property type="match status" value="1"/>
</dbReference>
<dbReference type="Gene3D" id="3.30.110.10">
    <property type="entry name" value="Translation initiation factor 3 (IF-3), C-terminal domain"/>
    <property type="match status" value="1"/>
</dbReference>
<keyword evidence="2 4" id="KW-0396">Initiation factor</keyword>
<keyword evidence="3 4" id="KW-0648">Protein biosynthesis</keyword>
<comment type="caution">
    <text evidence="9">The sequence shown here is derived from an EMBL/GenBank/DDBJ whole genome shotgun (WGS) entry which is preliminary data.</text>
</comment>
<dbReference type="SUPFAM" id="SSF55200">
    <property type="entry name" value="Translation initiation factor IF3, C-terminal domain"/>
    <property type="match status" value="1"/>
</dbReference>
<dbReference type="GO" id="GO:0005829">
    <property type="term" value="C:cytosol"/>
    <property type="evidence" value="ECO:0007669"/>
    <property type="project" value="TreeGrafter"/>
</dbReference>
<evidence type="ECO:0000256" key="6">
    <source>
        <dbReference type="RuleBase" id="RU000646"/>
    </source>
</evidence>
<comment type="subunit">
    <text evidence="4 6">Monomer.</text>
</comment>
<evidence type="ECO:0000256" key="4">
    <source>
        <dbReference type="HAMAP-Rule" id="MF_00080"/>
    </source>
</evidence>
<dbReference type="GO" id="GO:0003743">
    <property type="term" value="F:translation initiation factor activity"/>
    <property type="evidence" value="ECO:0007669"/>
    <property type="project" value="UniProtKB-UniRule"/>
</dbReference>
<evidence type="ECO:0000313" key="10">
    <source>
        <dbReference type="Proteomes" id="UP001204144"/>
    </source>
</evidence>
<evidence type="ECO:0000313" key="9">
    <source>
        <dbReference type="EMBL" id="MCP9762022.1"/>
    </source>
</evidence>
<dbReference type="HAMAP" id="MF_00080">
    <property type="entry name" value="IF_3"/>
    <property type="match status" value="1"/>
</dbReference>
<name>A0AAE3KR99_9BACT</name>
<comment type="similarity">
    <text evidence="1 4 6">Belongs to the IF-3 family.</text>
</comment>
<evidence type="ECO:0000259" key="7">
    <source>
        <dbReference type="Pfam" id="PF00707"/>
    </source>
</evidence>
<keyword evidence="10" id="KW-1185">Reference proteome</keyword>
<comment type="subcellular location">
    <subcellularLocation>
        <location evidence="4 6">Cytoplasm</location>
    </subcellularLocation>
</comment>
<keyword evidence="4" id="KW-0963">Cytoplasm</keyword>
<dbReference type="InterPro" id="IPR036787">
    <property type="entry name" value="T_IF-3_N_sf"/>
</dbReference>
<evidence type="ECO:0000256" key="2">
    <source>
        <dbReference type="ARBA" id="ARBA00022540"/>
    </source>
</evidence>
<dbReference type="GO" id="GO:0032790">
    <property type="term" value="P:ribosome disassembly"/>
    <property type="evidence" value="ECO:0007669"/>
    <property type="project" value="TreeGrafter"/>
</dbReference>
<sequence length="185" mass="21541">MAKNMKKPYRPPVRKEDEHRINEKIRGVAEVRLVGENIEVGVYPFVKAVEIAREQNLDLVEIVPNSVPPVCRIVDYSKFKYEQKKKQKELKAKQVKTVIKEIRFGPQTDDHDYEFKLKHAENFLKENSKVKAYVQFIGRQIVFKEQGFKLLEKFVKALEDLGKPEAPPKLEGKRLNVIIAPKSKK</sequence>
<dbReference type="GO" id="GO:0043022">
    <property type="term" value="F:ribosome binding"/>
    <property type="evidence" value="ECO:0007669"/>
    <property type="project" value="UniProtKB-ARBA"/>
</dbReference>
<feature type="domain" description="Translation initiation factor 3 C-terminal" evidence="7">
    <location>
        <begin position="98"/>
        <end position="182"/>
    </location>
</feature>
<dbReference type="FunFam" id="3.30.110.10:FF:000001">
    <property type="entry name" value="Translation initiation factor IF-3"/>
    <property type="match status" value="1"/>
</dbReference>
<gene>
    <name evidence="4" type="primary">infC</name>
    <name evidence="9" type="ORF">EGI31_03580</name>
</gene>
<comment type="function">
    <text evidence="4 6">IF-3 binds to the 30S ribosomal subunit and shifts the equilibrium between 70S ribosomes and their 50S and 30S subunits in favor of the free subunits, thus enhancing the availability of 30S subunits on which protein synthesis initiation begins.</text>
</comment>
<proteinExistence type="inferred from homology"/>
<dbReference type="PROSITE" id="PS00938">
    <property type="entry name" value="IF3"/>
    <property type="match status" value="1"/>
</dbReference>
<dbReference type="Proteomes" id="UP001204144">
    <property type="component" value="Unassembled WGS sequence"/>
</dbReference>
<feature type="domain" description="Translation initiation factor 3 N-terminal" evidence="8">
    <location>
        <begin position="21"/>
        <end position="89"/>
    </location>
</feature>
<protein>
    <recommendedName>
        <fullName evidence="4 5">Translation initiation factor IF-3</fullName>
    </recommendedName>
</protein>
<dbReference type="PANTHER" id="PTHR10938:SF0">
    <property type="entry name" value="TRANSLATION INITIATION FACTOR IF-3, MITOCHONDRIAL"/>
    <property type="match status" value="1"/>
</dbReference>
<dbReference type="InterPro" id="IPR036788">
    <property type="entry name" value="T_IF-3_C_sf"/>
</dbReference>
<dbReference type="NCBIfam" id="TIGR00168">
    <property type="entry name" value="infC"/>
    <property type="match status" value="1"/>
</dbReference>
<dbReference type="Pfam" id="PF00707">
    <property type="entry name" value="IF3_C"/>
    <property type="match status" value="1"/>
</dbReference>
<evidence type="ECO:0000256" key="1">
    <source>
        <dbReference type="ARBA" id="ARBA00005439"/>
    </source>
</evidence>
<dbReference type="InterPro" id="IPR001288">
    <property type="entry name" value="Translation_initiation_fac_3"/>
</dbReference>